<reference evidence="3" key="1">
    <citation type="submission" date="2023-07" db="EMBL/GenBank/DDBJ databases">
        <title>Thauera sp. CAU 1555 isolated from sand of Yaerae Beach.</title>
        <authorList>
            <person name="Kim W."/>
        </authorList>
    </citation>
    <scope>NUCLEOTIDE SEQUENCE [LARGE SCALE GENOMIC DNA]</scope>
    <source>
        <strain evidence="3">CAU 1555</strain>
    </source>
</reference>
<dbReference type="RefSeq" id="WP_187718420.1">
    <property type="nucleotide sequence ID" value="NZ_JACTAH010000002.1"/>
</dbReference>
<sequence length="122" mass="13804">MHGQTAPTAKTFATHLRTTLTDAERKLWQRLRGRQLGTKFRRQHPFQGYVLDFVCLEHRLVVEVDGSQHAEAVQHDAARTQVLAHAGFRVLRFWNNEVLMETDAVIEAILGALNPSPPQPSP</sequence>
<dbReference type="Gene3D" id="3.40.960.10">
    <property type="entry name" value="VSR Endonuclease"/>
    <property type="match status" value="1"/>
</dbReference>
<dbReference type="Pfam" id="PF04480">
    <property type="entry name" value="DUF559"/>
    <property type="match status" value="1"/>
</dbReference>
<dbReference type="Proteomes" id="UP000603602">
    <property type="component" value="Unassembled WGS sequence"/>
</dbReference>
<name>A0ABR9BBA7_9RHOO</name>
<dbReference type="SUPFAM" id="SSF52980">
    <property type="entry name" value="Restriction endonuclease-like"/>
    <property type="match status" value="1"/>
</dbReference>
<evidence type="ECO:0000313" key="3">
    <source>
        <dbReference type="Proteomes" id="UP000603602"/>
    </source>
</evidence>
<accession>A0ABR9BBA7</accession>
<gene>
    <name evidence="2" type="ORF">IFO67_11935</name>
</gene>
<feature type="domain" description="DUF559" evidence="1">
    <location>
        <begin position="9"/>
        <end position="113"/>
    </location>
</feature>
<dbReference type="PANTHER" id="PTHR38590:SF1">
    <property type="entry name" value="BLL0828 PROTEIN"/>
    <property type="match status" value="1"/>
</dbReference>
<evidence type="ECO:0000259" key="1">
    <source>
        <dbReference type="Pfam" id="PF04480"/>
    </source>
</evidence>
<comment type="caution">
    <text evidence="2">The sequence shown here is derived from an EMBL/GenBank/DDBJ whole genome shotgun (WGS) entry which is preliminary data.</text>
</comment>
<dbReference type="EMBL" id="JACYTO010000002">
    <property type="protein sequence ID" value="MBD8503595.1"/>
    <property type="molecule type" value="Genomic_DNA"/>
</dbReference>
<protein>
    <submittedName>
        <fullName evidence="2">DUF559 domain-containing protein</fullName>
    </submittedName>
</protein>
<dbReference type="CDD" id="cd01038">
    <property type="entry name" value="Endonuclease_DUF559"/>
    <property type="match status" value="1"/>
</dbReference>
<dbReference type="InterPro" id="IPR007569">
    <property type="entry name" value="DUF559"/>
</dbReference>
<dbReference type="InterPro" id="IPR047216">
    <property type="entry name" value="Endonuclease_DUF559_bact"/>
</dbReference>
<dbReference type="PANTHER" id="PTHR38590">
    <property type="entry name" value="BLL0828 PROTEIN"/>
    <property type="match status" value="1"/>
</dbReference>
<proteinExistence type="predicted"/>
<dbReference type="InterPro" id="IPR011335">
    <property type="entry name" value="Restrct_endonuc-II-like"/>
</dbReference>
<keyword evidence="3" id="KW-1185">Reference proteome</keyword>
<evidence type="ECO:0000313" key="2">
    <source>
        <dbReference type="EMBL" id="MBD8503595.1"/>
    </source>
</evidence>
<organism evidence="2 3">
    <name type="scientific">Thauera sedimentorum</name>
    <dbReference type="NCBI Taxonomy" id="2767595"/>
    <lineage>
        <taxon>Bacteria</taxon>
        <taxon>Pseudomonadati</taxon>
        <taxon>Pseudomonadota</taxon>
        <taxon>Betaproteobacteria</taxon>
        <taxon>Rhodocyclales</taxon>
        <taxon>Zoogloeaceae</taxon>
        <taxon>Thauera</taxon>
    </lineage>
</organism>